<dbReference type="SUPFAM" id="SSF51556">
    <property type="entry name" value="Metallo-dependent hydrolases"/>
    <property type="match status" value="1"/>
</dbReference>
<dbReference type="CDD" id="cd01301">
    <property type="entry name" value="rDP_like"/>
    <property type="match status" value="1"/>
</dbReference>
<dbReference type="PROSITE" id="PS00869">
    <property type="entry name" value="RENAL_DIPEPTIDASE_1"/>
    <property type="match status" value="1"/>
</dbReference>
<dbReference type="InterPro" id="IPR008257">
    <property type="entry name" value="Pept_M19"/>
</dbReference>
<dbReference type="InterPro" id="IPR032466">
    <property type="entry name" value="Metal_Hydrolase"/>
</dbReference>
<gene>
    <name evidence="1" type="ORF">SAMN04488518_11139</name>
</gene>
<dbReference type="PROSITE" id="PS51365">
    <property type="entry name" value="RENAL_DIPEPTIDASE_2"/>
    <property type="match status" value="1"/>
</dbReference>
<dbReference type="PANTHER" id="PTHR10443:SF12">
    <property type="entry name" value="DIPEPTIDASE"/>
    <property type="match status" value="1"/>
</dbReference>
<keyword evidence="2" id="KW-1185">Reference proteome</keyword>
<dbReference type="InterPro" id="IPR000180">
    <property type="entry name" value="Dipep_AS"/>
</dbReference>
<dbReference type="Pfam" id="PF01244">
    <property type="entry name" value="Peptidase_M19"/>
    <property type="match status" value="1"/>
</dbReference>
<dbReference type="RefSeq" id="WP_093521953.1">
    <property type="nucleotide sequence ID" value="NZ_FOSK01000011.1"/>
</dbReference>
<evidence type="ECO:0000313" key="1">
    <source>
        <dbReference type="EMBL" id="SFK89672.1"/>
    </source>
</evidence>
<name>A0A1I4D827_9HYPH</name>
<reference evidence="1 2" key="1">
    <citation type="submission" date="2016-10" db="EMBL/GenBank/DDBJ databases">
        <authorList>
            <person name="Varghese N."/>
            <person name="Submissions S."/>
        </authorList>
    </citation>
    <scope>NUCLEOTIDE SEQUENCE [LARGE SCALE GENOMIC DNA]</scope>
    <source>
        <strain evidence="1 2">DSM 16392</strain>
    </source>
</reference>
<proteinExistence type="predicted"/>
<dbReference type="EMBL" id="FOSK01000011">
    <property type="protein sequence ID" value="SFK89672.1"/>
    <property type="molecule type" value="Genomic_DNA"/>
</dbReference>
<protein>
    <submittedName>
        <fullName evidence="1">Membrane dipeptidase</fullName>
    </submittedName>
</protein>
<evidence type="ECO:0000313" key="2">
    <source>
        <dbReference type="Proteomes" id="UP000199598"/>
    </source>
</evidence>
<organism evidence="1 2">
    <name type="scientific">Pseudovibrio ascidiaceicola</name>
    <dbReference type="NCBI Taxonomy" id="285279"/>
    <lineage>
        <taxon>Bacteria</taxon>
        <taxon>Pseudomonadati</taxon>
        <taxon>Pseudomonadota</taxon>
        <taxon>Alphaproteobacteria</taxon>
        <taxon>Hyphomicrobiales</taxon>
        <taxon>Stappiaceae</taxon>
        <taxon>Pseudovibrio</taxon>
    </lineage>
</organism>
<comment type="caution">
    <text evidence="1">The sequence shown here is derived from an EMBL/GenBank/DDBJ whole genome shotgun (WGS) entry which is preliminary data.</text>
</comment>
<dbReference type="Gene3D" id="3.20.20.140">
    <property type="entry name" value="Metal-dependent hydrolases"/>
    <property type="match status" value="1"/>
</dbReference>
<dbReference type="PANTHER" id="PTHR10443">
    <property type="entry name" value="MICROSOMAL DIPEPTIDASE"/>
    <property type="match status" value="1"/>
</dbReference>
<dbReference type="Proteomes" id="UP000199598">
    <property type="component" value="Unassembled WGS sequence"/>
</dbReference>
<accession>A0A1I4D827</accession>
<sequence>MTDTASNLVPVFDGHNDTLLSLERRSNTPKERSFFEEAGHDHIDLPRARKGGFAGGLFAMFTPSVRAKPKEGKEVDFKSPEHFKGVPQQEALDYTLKLFDIAEDLEAKGNSEVKICRSTTAIKEAMAAEQLAMMLHVEGAECIDKDFEALELLYNRGLRSIGPVWSRETIFGHGVPMEFEHSPDIGPGLTDVGKELVRQCNHRKIQLDVSHLNEKGFWDLAKITDKPIVASHSNVFKICPMSRNLTDKQLDAIAESKGLVGINFAVFFLRPDGQLNSDMPLDVILRHADYLLNKLGEDGVALGSDYDGCLVANDIKDVAGLPNLIEAFRKADFGEELIAKIAHKNWISVLERAGI</sequence>